<feature type="chain" id="PRO_5016828953" evidence="7">
    <location>
        <begin position="27"/>
        <end position="80"/>
    </location>
</feature>
<evidence type="ECO:0000256" key="2">
    <source>
        <dbReference type="ARBA" id="ARBA00022512"/>
    </source>
</evidence>
<dbReference type="Proteomes" id="UP000263377">
    <property type="component" value="Unassembled WGS sequence"/>
</dbReference>
<keyword evidence="10" id="KW-1185">Reference proteome</keyword>
<evidence type="ECO:0000256" key="5">
    <source>
        <dbReference type="ARBA" id="ARBA00022889"/>
    </source>
</evidence>
<protein>
    <submittedName>
        <fullName evidence="9">Chaplin</fullName>
    </submittedName>
</protein>
<keyword evidence="3" id="KW-0964">Secreted</keyword>
<sequence>MKVKKIAAVAAATGGLVLAAAGVASAQGGAAAEGVAAGSPGVVSGNQIQVPVHIPVNFCGNTVSVVGVLNPAFANHCANF</sequence>
<gene>
    <name evidence="9" type="ORF">DR950_14250</name>
</gene>
<evidence type="ECO:0000256" key="7">
    <source>
        <dbReference type="SAM" id="SignalP"/>
    </source>
</evidence>
<dbReference type="EMBL" id="QVIG01000001">
    <property type="protein sequence ID" value="RGD58787.1"/>
    <property type="molecule type" value="Genomic_DNA"/>
</dbReference>
<comment type="subcellular location">
    <subcellularLocation>
        <location evidence="1">Secreted</location>
        <location evidence="1">Cell wall</location>
    </subcellularLocation>
</comment>
<dbReference type="Pfam" id="PF03777">
    <property type="entry name" value="ChpA-C"/>
    <property type="match status" value="1"/>
</dbReference>
<reference evidence="9 10" key="1">
    <citation type="submission" date="2018-08" db="EMBL/GenBank/DDBJ databases">
        <title>Diversity &amp; Physiological Properties of Lignin-Decomposing Actinobacteria from Soil.</title>
        <authorList>
            <person name="Roh S.G."/>
            <person name="Kim S.B."/>
        </authorList>
    </citation>
    <scope>NUCLEOTIDE SEQUENCE [LARGE SCALE GENOMIC DNA]</scope>
    <source>
        <strain evidence="9 10">MMS17-GH009</strain>
    </source>
</reference>
<evidence type="ECO:0000256" key="3">
    <source>
        <dbReference type="ARBA" id="ARBA00022525"/>
    </source>
</evidence>
<evidence type="ECO:0000256" key="1">
    <source>
        <dbReference type="ARBA" id="ARBA00004191"/>
    </source>
</evidence>
<dbReference type="AlphaFoldDB" id="A0A372ZU35"/>
<organism evidence="9 10">
    <name type="scientific">Kitasatospora xanthocidica</name>
    <dbReference type="NCBI Taxonomy" id="83382"/>
    <lineage>
        <taxon>Bacteria</taxon>
        <taxon>Bacillati</taxon>
        <taxon>Actinomycetota</taxon>
        <taxon>Actinomycetes</taxon>
        <taxon>Kitasatosporales</taxon>
        <taxon>Streptomycetaceae</taxon>
        <taxon>Kitasatospora</taxon>
    </lineage>
</organism>
<dbReference type="InterPro" id="IPR005528">
    <property type="entry name" value="ChpA-H"/>
</dbReference>
<evidence type="ECO:0000259" key="8">
    <source>
        <dbReference type="PROSITE" id="PS51884"/>
    </source>
</evidence>
<comment type="caution">
    <text evidence="9">The sequence shown here is derived from an EMBL/GenBank/DDBJ whole genome shotgun (WGS) entry which is preliminary data.</text>
</comment>
<name>A0A372ZU35_9ACTN</name>
<evidence type="ECO:0000313" key="10">
    <source>
        <dbReference type="Proteomes" id="UP000263377"/>
    </source>
</evidence>
<accession>A0A372ZU35</accession>
<keyword evidence="5" id="KW-0130">Cell adhesion</keyword>
<dbReference type="PROSITE" id="PS51884">
    <property type="entry name" value="CHAPLIN"/>
    <property type="match status" value="1"/>
</dbReference>
<keyword evidence="4 7" id="KW-0732">Signal</keyword>
<keyword evidence="2" id="KW-0134">Cell wall</keyword>
<proteinExistence type="predicted"/>
<keyword evidence="6" id="KW-0034">Amyloid</keyword>
<evidence type="ECO:0000256" key="4">
    <source>
        <dbReference type="ARBA" id="ARBA00022729"/>
    </source>
</evidence>
<evidence type="ECO:0000256" key="6">
    <source>
        <dbReference type="ARBA" id="ARBA00023087"/>
    </source>
</evidence>
<evidence type="ECO:0000313" key="9">
    <source>
        <dbReference type="EMBL" id="RGD58787.1"/>
    </source>
</evidence>
<feature type="signal peptide" evidence="7">
    <location>
        <begin position="1"/>
        <end position="26"/>
    </location>
</feature>
<feature type="domain" description="Chaplin" evidence="8">
    <location>
        <begin position="39"/>
        <end position="79"/>
    </location>
</feature>
<dbReference type="GO" id="GO:0007155">
    <property type="term" value="P:cell adhesion"/>
    <property type="evidence" value="ECO:0007669"/>
    <property type="project" value="UniProtKB-KW"/>
</dbReference>
<dbReference type="RefSeq" id="WP_049659730.1">
    <property type="nucleotide sequence ID" value="NZ_QVIG01000001.1"/>
</dbReference>